<evidence type="ECO:0000313" key="2">
    <source>
        <dbReference type="EMBL" id="KAG2225101.1"/>
    </source>
</evidence>
<comment type="caution">
    <text evidence="2">The sequence shown here is derived from an EMBL/GenBank/DDBJ whole genome shotgun (WGS) entry which is preliminary data.</text>
</comment>
<evidence type="ECO:0000256" key="1">
    <source>
        <dbReference type="SAM" id="MobiDB-lite"/>
    </source>
</evidence>
<organism evidence="2 3">
    <name type="scientific">Circinella minor</name>
    <dbReference type="NCBI Taxonomy" id="1195481"/>
    <lineage>
        <taxon>Eukaryota</taxon>
        <taxon>Fungi</taxon>
        <taxon>Fungi incertae sedis</taxon>
        <taxon>Mucoromycota</taxon>
        <taxon>Mucoromycotina</taxon>
        <taxon>Mucoromycetes</taxon>
        <taxon>Mucorales</taxon>
        <taxon>Lichtheimiaceae</taxon>
        <taxon>Circinella</taxon>
    </lineage>
</organism>
<reference evidence="2 3" key="1">
    <citation type="submission" date="2020-12" db="EMBL/GenBank/DDBJ databases">
        <title>Metabolic potential, ecology and presence of endohyphal bacteria is reflected in genomic diversity of Mucoromycotina.</title>
        <authorList>
            <person name="Muszewska A."/>
            <person name="Okrasinska A."/>
            <person name="Steczkiewicz K."/>
            <person name="Drgas O."/>
            <person name="Orlowska M."/>
            <person name="Perlinska-Lenart U."/>
            <person name="Aleksandrzak-Piekarczyk T."/>
            <person name="Szatraj K."/>
            <person name="Zielenkiewicz U."/>
            <person name="Pilsyk S."/>
            <person name="Malc E."/>
            <person name="Mieczkowski P."/>
            <person name="Kruszewska J.S."/>
            <person name="Biernat P."/>
            <person name="Pawlowska J."/>
        </authorList>
    </citation>
    <scope>NUCLEOTIDE SEQUENCE [LARGE SCALE GENOMIC DNA]</scope>
    <source>
        <strain evidence="2 3">CBS 142.35</strain>
    </source>
</reference>
<dbReference type="Proteomes" id="UP000646827">
    <property type="component" value="Unassembled WGS sequence"/>
</dbReference>
<dbReference type="OrthoDB" id="2253170at2759"/>
<keyword evidence="3" id="KW-1185">Reference proteome</keyword>
<evidence type="ECO:0000313" key="3">
    <source>
        <dbReference type="Proteomes" id="UP000646827"/>
    </source>
</evidence>
<gene>
    <name evidence="2" type="ORF">INT45_011783</name>
</gene>
<name>A0A8H7S9H5_9FUNG</name>
<proteinExistence type="predicted"/>
<feature type="compositionally biased region" description="Polar residues" evidence="1">
    <location>
        <begin position="1053"/>
        <end position="1062"/>
    </location>
</feature>
<dbReference type="EMBL" id="JAEPRB010000032">
    <property type="protein sequence ID" value="KAG2225101.1"/>
    <property type="molecule type" value="Genomic_DNA"/>
</dbReference>
<accession>A0A8H7S9H5</accession>
<dbReference type="AlphaFoldDB" id="A0A8H7S9H5"/>
<sequence>MTDIDVQPTLVIQPNRSPWVQMVEIIEDRLSESRVPLNPNTEHFAELLTQQVPVHGEITLTRLLEICVHSAAVADAALVDFLGLVDITTEQLEARQQFHIRHTVYYYIRSLEFTREEFIQILTQYQLSFPADSVFAANFIEELEQSPTQNHVHLRYVGCTSENTPRGRLQDDISGIARNRFSNFYQCLHNIFPNKHFRVYLVPNFSFDSEEQNYGQRHLIDGREQILIHFLGRSVLLNSQPGGFYRAYQPGQDDVDLMRQYGHNDLAYEYLYADPNNNAVIGYAGDQFHQQQRAALHNVYHQGYHGALGVEDPVSRNLIREEHIQFYTDSALPRPCYVLPTGGHTPVTPVTIFAKDITRSDFAELRHFFAGSRSGDVTRTILGYCFPGHITDQFFAPSFHDLWPCRPRSRHRGDLPNTLVTVSGEIIQALNTIIIVTLGFQPTSVAFSNFQGSYSLGESEFKNMIGNPTIVDHNINFTPSIASPIPTSNYSILIPHLHPGFVSYGSASPVILRFMHLTWCKTIILLNTVIGMLIGGATPHNPKSRPFCDEALRLFNERCEQGDINDQFERSRAQVIQMTSVITIERIQGTLLQAEMNGFPSVGPQAYRPSIYARTAMLQRHDLYGLTLGGPGTPERTLQRLELERKQYPELRQLQSFRNRHITNEWREWFCNLAEGRHILGLIAQRIGVERTTPIPGMSLSKARIINNFIHRTNPELWQSNIDWRNIPEIVQAAYQEHQRFVRSHVRPVPSSEMRRRSLLGVFARLRGRMIDYFIRQPVICDTQGKIHCCVFNDETFTQFSSEQEGIFVGKAYQGNQVLDFDPDVCEYALVLKTQMNNHLDFSYPRVQPAHGAARGGRGRAIRGRRVSNNQQTQEQLVNQHIQSIADTQIQDQRAEEDIPRVRQPHDDRKFIDDWLLLLKARNSYFICFRRTLSRFEIPLRDFVQQEADNPSFDWQRIIDLFLRQYLPMHNHPYRFTSKFAPPEQYLFGSIRQVVMQHGDRFEQAVWLYYIDQSSNHGAITKHLQNYACNMSMESALTGSRPHIPGRIAGRTATRTQPTRNR</sequence>
<protein>
    <submittedName>
        <fullName evidence="2">Uncharacterized protein</fullName>
    </submittedName>
</protein>
<feature type="region of interest" description="Disordered" evidence="1">
    <location>
        <begin position="1040"/>
        <end position="1062"/>
    </location>
</feature>